<evidence type="ECO:0000256" key="1">
    <source>
        <dbReference type="ARBA" id="ARBA00022723"/>
    </source>
</evidence>
<dbReference type="RefSeq" id="XP_004510073.1">
    <property type="nucleotide sequence ID" value="XM_004510016.1"/>
</dbReference>
<dbReference type="InterPro" id="IPR001841">
    <property type="entry name" value="Znf_RING"/>
</dbReference>
<evidence type="ECO:0000256" key="2">
    <source>
        <dbReference type="ARBA" id="ARBA00022771"/>
    </source>
</evidence>
<dbReference type="GO" id="GO:0061630">
    <property type="term" value="F:ubiquitin protein ligase activity"/>
    <property type="evidence" value="ECO:0007669"/>
    <property type="project" value="TreeGrafter"/>
</dbReference>
<dbReference type="GO" id="GO:0005634">
    <property type="term" value="C:nucleus"/>
    <property type="evidence" value="ECO:0007669"/>
    <property type="project" value="TreeGrafter"/>
</dbReference>
<reference evidence="6" key="1">
    <citation type="journal article" date="2013" name="Nat. Biotechnol.">
        <title>Draft genome sequence of chickpea (Cicer arietinum) provides a resource for trait improvement.</title>
        <authorList>
            <person name="Varshney R.K."/>
            <person name="Song C."/>
            <person name="Saxena R.K."/>
            <person name="Azam S."/>
            <person name="Yu S."/>
            <person name="Sharpe A.G."/>
            <person name="Cannon S."/>
            <person name="Baek J."/>
            <person name="Rosen B.D."/>
            <person name="Tar'an B."/>
            <person name="Millan T."/>
            <person name="Zhang X."/>
            <person name="Ramsay L.D."/>
            <person name="Iwata A."/>
            <person name="Wang Y."/>
            <person name="Nelson W."/>
            <person name="Farmer A.D."/>
            <person name="Gaur P.M."/>
            <person name="Soderlund C."/>
            <person name="Penmetsa R.V."/>
            <person name="Xu C."/>
            <person name="Bharti A.K."/>
            <person name="He W."/>
            <person name="Winter P."/>
            <person name="Zhao S."/>
            <person name="Hane J.K."/>
            <person name="Carrasquilla-Garcia N."/>
            <person name="Condie J.A."/>
            <person name="Upadhyaya H.D."/>
            <person name="Luo M.C."/>
            <person name="Thudi M."/>
            <person name="Gowda C.L."/>
            <person name="Singh N.P."/>
            <person name="Lichtenzveig J."/>
            <person name="Gali K.K."/>
            <person name="Rubio J."/>
            <person name="Nadarajan N."/>
            <person name="Dolezel J."/>
            <person name="Bansal K.C."/>
            <person name="Xu X."/>
            <person name="Edwards D."/>
            <person name="Zhang G."/>
            <person name="Kahl G."/>
            <person name="Gil J."/>
            <person name="Singh K.B."/>
            <person name="Datta S.K."/>
            <person name="Jackson S.A."/>
            <person name="Wang J."/>
            <person name="Cook D.R."/>
        </authorList>
    </citation>
    <scope>NUCLEOTIDE SEQUENCE [LARGE SCALE GENOMIC DNA]</scope>
    <source>
        <strain evidence="6">cv. CDC Frontier</strain>
    </source>
</reference>
<proteinExistence type="predicted"/>
<evidence type="ECO:0000259" key="5">
    <source>
        <dbReference type="PROSITE" id="PS50089"/>
    </source>
</evidence>
<dbReference type="InterPro" id="IPR051834">
    <property type="entry name" value="RING_finger_E3_ligase"/>
</dbReference>
<dbReference type="SUPFAM" id="SSF57850">
    <property type="entry name" value="RING/U-box"/>
    <property type="match status" value="1"/>
</dbReference>
<dbReference type="KEGG" id="cam:101490346"/>
<dbReference type="SMART" id="SM00184">
    <property type="entry name" value="RING"/>
    <property type="match status" value="1"/>
</dbReference>
<dbReference type="InterPro" id="IPR011016">
    <property type="entry name" value="Znf_RING-CH"/>
</dbReference>
<evidence type="ECO:0000313" key="6">
    <source>
        <dbReference type="Proteomes" id="UP000087171"/>
    </source>
</evidence>
<dbReference type="eggNOG" id="KOG0800">
    <property type="taxonomic scope" value="Eukaryota"/>
</dbReference>
<evidence type="ECO:0000313" key="7">
    <source>
        <dbReference type="RefSeq" id="XP_004510073.1"/>
    </source>
</evidence>
<keyword evidence="3" id="KW-0862">Zinc</keyword>
<evidence type="ECO:0000256" key="4">
    <source>
        <dbReference type="PROSITE-ProRule" id="PRU00175"/>
    </source>
</evidence>
<dbReference type="Gene3D" id="3.30.40.10">
    <property type="entry name" value="Zinc/RING finger domain, C3HC4 (zinc finger)"/>
    <property type="match status" value="1"/>
</dbReference>
<sequence length="168" mass="19326">MNNLHQWSVVDDVIVSNSLFLMCHNHSIENNRRRRRSMNNVREVQWSMVDDVILFDNFVNDFAHLGQHDNNMENNFEVYHDATIFEENGVNDQDSIECVATTIDEINEIKTESSSNIESNSMCCICLGDLSNGSKIMAQPCSHVFHGDCINKWFNVSKTCPLCRRAIH</sequence>
<dbReference type="GO" id="GO:0008270">
    <property type="term" value="F:zinc ion binding"/>
    <property type="evidence" value="ECO:0007669"/>
    <property type="project" value="UniProtKB-KW"/>
</dbReference>
<dbReference type="AlphaFoldDB" id="A0A1S2YUB2"/>
<dbReference type="Proteomes" id="UP000087171">
    <property type="component" value="Chromosome Ca7"/>
</dbReference>
<dbReference type="PANTHER" id="PTHR45931:SF16">
    <property type="entry name" value="RING_U-BOX SUPERFAMILY PROTEIN"/>
    <property type="match status" value="1"/>
</dbReference>
<keyword evidence="6" id="KW-1185">Reference proteome</keyword>
<dbReference type="STRING" id="3827.A0A1S2YUB2"/>
<protein>
    <submittedName>
        <fullName evidence="7">Probable E3 ubiquitin-protein ligase RHY1A</fullName>
    </submittedName>
</protein>
<dbReference type="InterPro" id="IPR013083">
    <property type="entry name" value="Znf_RING/FYVE/PHD"/>
</dbReference>
<dbReference type="GO" id="GO:0006511">
    <property type="term" value="P:ubiquitin-dependent protein catabolic process"/>
    <property type="evidence" value="ECO:0007669"/>
    <property type="project" value="TreeGrafter"/>
</dbReference>
<dbReference type="OrthoDB" id="1433600at2759"/>
<keyword evidence="2 4" id="KW-0863">Zinc-finger</keyword>
<dbReference type="PaxDb" id="3827-XP_004510073.1"/>
<dbReference type="PANTHER" id="PTHR45931">
    <property type="entry name" value="SI:CH211-59O9.10"/>
    <property type="match status" value="1"/>
</dbReference>
<dbReference type="GeneID" id="101490346"/>
<dbReference type="PROSITE" id="PS50089">
    <property type="entry name" value="ZF_RING_2"/>
    <property type="match status" value="1"/>
</dbReference>
<dbReference type="Pfam" id="PF13639">
    <property type="entry name" value="zf-RING_2"/>
    <property type="match status" value="1"/>
</dbReference>
<organism evidence="6 7">
    <name type="scientific">Cicer arietinum</name>
    <name type="common">Chickpea</name>
    <name type="synonym">Garbanzo</name>
    <dbReference type="NCBI Taxonomy" id="3827"/>
    <lineage>
        <taxon>Eukaryota</taxon>
        <taxon>Viridiplantae</taxon>
        <taxon>Streptophyta</taxon>
        <taxon>Embryophyta</taxon>
        <taxon>Tracheophyta</taxon>
        <taxon>Spermatophyta</taxon>
        <taxon>Magnoliopsida</taxon>
        <taxon>eudicotyledons</taxon>
        <taxon>Gunneridae</taxon>
        <taxon>Pentapetalae</taxon>
        <taxon>rosids</taxon>
        <taxon>fabids</taxon>
        <taxon>Fabales</taxon>
        <taxon>Fabaceae</taxon>
        <taxon>Papilionoideae</taxon>
        <taxon>50 kb inversion clade</taxon>
        <taxon>NPAAA clade</taxon>
        <taxon>Hologalegina</taxon>
        <taxon>IRL clade</taxon>
        <taxon>Cicereae</taxon>
        <taxon>Cicer</taxon>
    </lineage>
</organism>
<reference evidence="7" key="2">
    <citation type="submission" date="2025-08" db="UniProtKB">
        <authorList>
            <consortium name="RefSeq"/>
        </authorList>
    </citation>
    <scope>IDENTIFICATION</scope>
    <source>
        <tissue evidence="7">Etiolated seedlings</tissue>
    </source>
</reference>
<feature type="domain" description="RING-type" evidence="5">
    <location>
        <begin position="123"/>
        <end position="164"/>
    </location>
</feature>
<gene>
    <name evidence="7" type="primary">LOC101490346</name>
</gene>
<keyword evidence="1" id="KW-0479">Metal-binding</keyword>
<name>A0A1S2YUB2_CICAR</name>
<dbReference type="SMART" id="SM00744">
    <property type="entry name" value="RINGv"/>
    <property type="match status" value="1"/>
</dbReference>
<accession>A0A1S2YUB2</accession>
<evidence type="ECO:0000256" key="3">
    <source>
        <dbReference type="ARBA" id="ARBA00022833"/>
    </source>
</evidence>